<reference evidence="2" key="1">
    <citation type="submission" date="2019-12" db="EMBL/GenBank/DDBJ databases">
        <authorList>
            <person name="Scholes J."/>
        </authorList>
    </citation>
    <scope>NUCLEOTIDE SEQUENCE</scope>
</reference>
<evidence type="ECO:0000313" key="2">
    <source>
        <dbReference type="EMBL" id="CAA0830545.1"/>
    </source>
</evidence>
<sequence length="631" mass="67363">MAKIGKPSRSKEQETAGKGKVTPAQIAFIVDRYLSDNNYADARTAFRSDASSLIPKFQVQEVPKSLLSLDAILDEYITLKEQKVWVDHERRRLEQEKLRVHNLLSGMQSVMNVYNSGENAAVTPPQPLPLAAGGSAVMASQAETGVARPAGQHPMYNSPALMSTTKPSNIQKDHATAKRKESIDIPHRPVVSKKSRKGPQNRDISLATKSSCAQSNQEKPPLNSAAQSCACDNALMQGSNVVKCLFNHEPLSTPPNASVPKTPTRASSSQTEKSGSPFEACSTATSVKGNNNTSPQVMSSNCTTIISAETIRVSPNKQISYYSIEKNQITCSPLKANTKGSSSTKKDHVRGRLDFGTSEMPMIAENLSPNGTLTSESEGGDILDLDLDALGLDFNLSEFLVDLDMSSEGLGNLPSNQALNYSSPDCHSWSPSKADKAEMGSRQVTPDMICVGSDTVTAMRSVTKRVTIVSPGEVICDSLSADLCSFAVASSGKRCSLETYLRADGSTEYECTSSEVVVERFSGHIESDACVAACGVDRWSVGISSDAFLSGDFAGRLCSPACYQSCPNIVDLYFNLAAGEGVHLPTLCEKQKSNPRRAMWELFSSGGGVALSPVGSTDYIIGAPASAPVAN</sequence>
<protein>
    <submittedName>
        <fullName evidence="2">Uncharacterized protein</fullName>
    </submittedName>
</protein>
<feature type="region of interest" description="Disordered" evidence="1">
    <location>
        <begin position="252"/>
        <end position="281"/>
    </location>
</feature>
<feature type="compositionally biased region" description="Basic and acidic residues" evidence="1">
    <location>
        <begin position="171"/>
        <end position="187"/>
    </location>
</feature>
<dbReference type="InterPro" id="IPR009489">
    <property type="entry name" value="PAR1"/>
</dbReference>
<name>A0A9N7RH71_STRHE</name>
<dbReference type="PANTHER" id="PTHR35117">
    <property type="entry name" value="MYOSIN-M HEAVY PROTEIN"/>
    <property type="match status" value="1"/>
</dbReference>
<feature type="compositionally biased region" description="Polar residues" evidence="1">
    <location>
        <begin position="254"/>
        <end position="274"/>
    </location>
</feature>
<proteinExistence type="predicted"/>
<feature type="compositionally biased region" description="Basic residues" evidence="1">
    <location>
        <begin position="190"/>
        <end position="199"/>
    </location>
</feature>
<dbReference type="EMBL" id="CACSLK010027829">
    <property type="protein sequence ID" value="CAA0830545.1"/>
    <property type="molecule type" value="Genomic_DNA"/>
</dbReference>
<dbReference type="AlphaFoldDB" id="A0A9N7RH71"/>
<dbReference type="Pfam" id="PF06521">
    <property type="entry name" value="PAR1"/>
    <property type="match status" value="1"/>
</dbReference>
<feature type="region of interest" description="Disordered" evidence="1">
    <location>
        <begin position="1"/>
        <end position="20"/>
    </location>
</feature>
<comment type="caution">
    <text evidence="2">The sequence shown here is derived from an EMBL/GenBank/DDBJ whole genome shotgun (WGS) entry which is preliminary data.</text>
</comment>
<accession>A0A9N7RH71</accession>
<evidence type="ECO:0000313" key="3">
    <source>
        <dbReference type="Proteomes" id="UP001153555"/>
    </source>
</evidence>
<gene>
    <name evidence="2" type="ORF">SHERM_25966</name>
</gene>
<feature type="compositionally biased region" description="Polar residues" evidence="1">
    <location>
        <begin position="207"/>
        <end position="218"/>
    </location>
</feature>
<organism evidence="2 3">
    <name type="scientific">Striga hermonthica</name>
    <name type="common">Purple witchweed</name>
    <name type="synonym">Buchnera hermonthica</name>
    <dbReference type="NCBI Taxonomy" id="68872"/>
    <lineage>
        <taxon>Eukaryota</taxon>
        <taxon>Viridiplantae</taxon>
        <taxon>Streptophyta</taxon>
        <taxon>Embryophyta</taxon>
        <taxon>Tracheophyta</taxon>
        <taxon>Spermatophyta</taxon>
        <taxon>Magnoliopsida</taxon>
        <taxon>eudicotyledons</taxon>
        <taxon>Gunneridae</taxon>
        <taxon>Pentapetalae</taxon>
        <taxon>asterids</taxon>
        <taxon>lamiids</taxon>
        <taxon>Lamiales</taxon>
        <taxon>Orobanchaceae</taxon>
        <taxon>Buchnereae</taxon>
        <taxon>Striga</taxon>
    </lineage>
</organism>
<evidence type="ECO:0000256" key="1">
    <source>
        <dbReference type="SAM" id="MobiDB-lite"/>
    </source>
</evidence>
<dbReference type="OrthoDB" id="1939654at2759"/>
<keyword evidence="3" id="KW-1185">Reference proteome</keyword>
<feature type="region of interest" description="Disordered" evidence="1">
    <location>
        <begin position="162"/>
        <end position="225"/>
    </location>
</feature>
<dbReference type="PANTHER" id="PTHR35117:SF1">
    <property type="entry name" value="MYOSIN-M HEAVY PROTEIN"/>
    <property type="match status" value="1"/>
</dbReference>
<dbReference type="Proteomes" id="UP001153555">
    <property type="component" value="Unassembled WGS sequence"/>
</dbReference>